<accession>B4I5N6</accession>
<proteinExistence type="predicted"/>
<dbReference type="HOGENOM" id="CLU_044525_0_0_1"/>
<reference evidence="3 4" key="1">
    <citation type="journal article" date="2007" name="Nature">
        <title>Evolution of genes and genomes on the Drosophila phylogeny.</title>
        <authorList>
            <consortium name="Drosophila 12 Genomes Consortium"/>
            <person name="Clark A.G."/>
            <person name="Eisen M.B."/>
            <person name="Smith D.R."/>
            <person name="Bergman C.M."/>
            <person name="Oliver B."/>
            <person name="Markow T.A."/>
            <person name="Kaufman T.C."/>
            <person name="Kellis M."/>
            <person name="Gelbart W."/>
            <person name="Iyer V.N."/>
            <person name="Pollard D.A."/>
            <person name="Sackton T.B."/>
            <person name="Larracuente A.M."/>
            <person name="Singh N.D."/>
            <person name="Abad J.P."/>
            <person name="Abt D.N."/>
            <person name="Adryan B."/>
            <person name="Aguade M."/>
            <person name="Akashi H."/>
            <person name="Anderson W.W."/>
            <person name="Aquadro C.F."/>
            <person name="Ardell D.H."/>
            <person name="Arguello R."/>
            <person name="Artieri C.G."/>
            <person name="Barbash D.A."/>
            <person name="Barker D."/>
            <person name="Barsanti P."/>
            <person name="Batterham P."/>
            <person name="Batzoglou S."/>
            <person name="Begun D."/>
            <person name="Bhutkar A."/>
            <person name="Blanco E."/>
            <person name="Bosak S.A."/>
            <person name="Bradley R.K."/>
            <person name="Brand A.D."/>
            <person name="Brent M.R."/>
            <person name="Brooks A.N."/>
            <person name="Brown R.H."/>
            <person name="Butlin R.K."/>
            <person name="Caggese C."/>
            <person name="Calvi B.R."/>
            <person name="Bernardo de Carvalho A."/>
            <person name="Caspi A."/>
            <person name="Castrezana S."/>
            <person name="Celniker S.E."/>
            <person name="Chang J.L."/>
            <person name="Chapple C."/>
            <person name="Chatterji S."/>
            <person name="Chinwalla A."/>
            <person name="Civetta A."/>
            <person name="Clifton S.W."/>
            <person name="Comeron J.M."/>
            <person name="Costello J.C."/>
            <person name="Coyne J.A."/>
            <person name="Daub J."/>
            <person name="David R.G."/>
            <person name="Delcher A.L."/>
            <person name="Delehaunty K."/>
            <person name="Do C.B."/>
            <person name="Ebling H."/>
            <person name="Edwards K."/>
            <person name="Eickbush T."/>
            <person name="Evans J.D."/>
            <person name="Filipski A."/>
            <person name="Findeiss S."/>
            <person name="Freyhult E."/>
            <person name="Fulton L."/>
            <person name="Fulton R."/>
            <person name="Garcia A.C."/>
            <person name="Gardiner A."/>
            <person name="Garfield D.A."/>
            <person name="Garvin B.E."/>
            <person name="Gibson G."/>
            <person name="Gilbert D."/>
            <person name="Gnerre S."/>
            <person name="Godfrey J."/>
            <person name="Good R."/>
            <person name="Gotea V."/>
            <person name="Gravely B."/>
            <person name="Greenberg A.J."/>
            <person name="Griffiths-Jones S."/>
            <person name="Gross S."/>
            <person name="Guigo R."/>
            <person name="Gustafson E.A."/>
            <person name="Haerty W."/>
            <person name="Hahn M.W."/>
            <person name="Halligan D.L."/>
            <person name="Halpern A.L."/>
            <person name="Halter G.M."/>
            <person name="Han M.V."/>
            <person name="Heger A."/>
            <person name="Hillier L."/>
            <person name="Hinrichs A.S."/>
            <person name="Holmes I."/>
            <person name="Hoskins R.A."/>
            <person name="Hubisz M.J."/>
            <person name="Hultmark D."/>
            <person name="Huntley M.A."/>
            <person name="Jaffe D.B."/>
            <person name="Jagadeeshan S."/>
            <person name="Jeck W.R."/>
            <person name="Johnson J."/>
            <person name="Jones C.D."/>
            <person name="Jordan W.C."/>
            <person name="Karpen G.H."/>
            <person name="Kataoka E."/>
            <person name="Keightley P.D."/>
            <person name="Kheradpour P."/>
            <person name="Kirkness E.F."/>
            <person name="Koerich L.B."/>
            <person name="Kristiansen K."/>
            <person name="Kudrna D."/>
            <person name="Kulathinal R.J."/>
            <person name="Kumar S."/>
            <person name="Kwok R."/>
            <person name="Lander E."/>
            <person name="Langley C.H."/>
            <person name="Lapoint R."/>
            <person name="Lazzaro B.P."/>
            <person name="Lee S.J."/>
            <person name="Levesque L."/>
            <person name="Li R."/>
            <person name="Lin C.F."/>
            <person name="Lin M.F."/>
            <person name="Lindblad-Toh K."/>
            <person name="Llopart A."/>
            <person name="Long M."/>
            <person name="Low L."/>
            <person name="Lozovsky E."/>
            <person name="Lu J."/>
            <person name="Luo M."/>
            <person name="Machado C.A."/>
            <person name="Makalowski W."/>
            <person name="Marzo M."/>
            <person name="Matsuda M."/>
            <person name="Matzkin L."/>
            <person name="McAllister B."/>
            <person name="McBride C.S."/>
            <person name="McKernan B."/>
            <person name="McKernan K."/>
            <person name="Mendez-Lago M."/>
            <person name="Minx P."/>
            <person name="Mollenhauer M.U."/>
            <person name="Montooth K."/>
            <person name="Mount S.M."/>
            <person name="Mu X."/>
            <person name="Myers E."/>
            <person name="Negre B."/>
            <person name="Newfeld S."/>
            <person name="Nielsen R."/>
            <person name="Noor M.A."/>
            <person name="O'Grady P."/>
            <person name="Pachter L."/>
            <person name="Papaceit M."/>
            <person name="Parisi M.J."/>
            <person name="Parisi M."/>
            <person name="Parts L."/>
            <person name="Pedersen J.S."/>
            <person name="Pesole G."/>
            <person name="Phillippy A.M."/>
            <person name="Ponting C.P."/>
            <person name="Pop M."/>
            <person name="Porcelli D."/>
            <person name="Powell J.R."/>
            <person name="Prohaska S."/>
            <person name="Pruitt K."/>
            <person name="Puig M."/>
            <person name="Quesneville H."/>
            <person name="Ram K.R."/>
            <person name="Rand D."/>
            <person name="Rasmussen M.D."/>
            <person name="Reed L.K."/>
            <person name="Reenan R."/>
            <person name="Reily A."/>
            <person name="Remington K.A."/>
            <person name="Rieger T.T."/>
            <person name="Ritchie M.G."/>
            <person name="Robin C."/>
            <person name="Rogers Y.H."/>
            <person name="Rohde C."/>
            <person name="Rozas J."/>
            <person name="Rubenfield M.J."/>
            <person name="Ruiz A."/>
            <person name="Russo S."/>
            <person name="Salzberg S.L."/>
            <person name="Sanchez-Gracia A."/>
            <person name="Saranga D.J."/>
            <person name="Sato H."/>
            <person name="Schaeffer S.W."/>
            <person name="Schatz M.C."/>
            <person name="Schlenke T."/>
            <person name="Schwartz R."/>
            <person name="Segarra C."/>
            <person name="Singh R.S."/>
            <person name="Sirot L."/>
            <person name="Sirota M."/>
            <person name="Sisneros N.B."/>
            <person name="Smith C.D."/>
            <person name="Smith T.F."/>
            <person name="Spieth J."/>
            <person name="Stage D.E."/>
            <person name="Stark A."/>
            <person name="Stephan W."/>
            <person name="Strausberg R.L."/>
            <person name="Strempel S."/>
            <person name="Sturgill D."/>
            <person name="Sutton G."/>
            <person name="Sutton G.G."/>
            <person name="Tao W."/>
            <person name="Teichmann S."/>
            <person name="Tobari Y.N."/>
            <person name="Tomimura Y."/>
            <person name="Tsolas J.M."/>
            <person name="Valente V.L."/>
            <person name="Venter E."/>
            <person name="Venter J.C."/>
            <person name="Vicario S."/>
            <person name="Vieira F.G."/>
            <person name="Vilella A.J."/>
            <person name="Villasante A."/>
            <person name="Walenz B."/>
            <person name="Wang J."/>
            <person name="Wasserman M."/>
            <person name="Watts T."/>
            <person name="Wilson D."/>
            <person name="Wilson R.K."/>
            <person name="Wing R.A."/>
            <person name="Wolfner M.F."/>
            <person name="Wong A."/>
            <person name="Wong G.K."/>
            <person name="Wu C.I."/>
            <person name="Wu G."/>
            <person name="Yamamoto D."/>
            <person name="Yang H.P."/>
            <person name="Yang S.P."/>
            <person name="Yorke J.A."/>
            <person name="Yoshida K."/>
            <person name="Zdobnov E."/>
            <person name="Zhang P."/>
            <person name="Zhang Y."/>
            <person name="Zimin A.V."/>
            <person name="Baldwin J."/>
            <person name="Abdouelleil A."/>
            <person name="Abdulkadir J."/>
            <person name="Abebe A."/>
            <person name="Abera B."/>
            <person name="Abreu J."/>
            <person name="Acer S.C."/>
            <person name="Aftuck L."/>
            <person name="Alexander A."/>
            <person name="An P."/>
            <person name="Anderson E."/>
            <person name="Anderson S."/>
            <person name="Arachi H."/>
            <person name="Azer M."/>
            <person name="Bachantsang P."/>
            <person name="Barry A."/>
            <person name="Bayul T."/>
            <person name="Berlin A."/>
            <person name="Bessette D."/>
            <person name="Bloom T."/>
            <person name="Blye J."/>
            <person name="Boguslavskiy L."/>
            <person name="Bonnet C."/>
            <person name="Boukhgalter B."/>
            <person name="Bourzgui I."/>
            <person name="Brown A."/>
            <person name="Cahill P."/>
            <person name="Channer S."/>
            <person name="Cheshatsang Y."/>
            <person name="Chuda L."/>
            <person name="Citroen M."/>
            <person name="Collymore A."/>
            <person name="Cooke P."/>
            <person name="Costello M."/>
            <person name="D'Aco K."/>
            <person name="Daza R."/>
            <person name="De Haan G."/>
            <person name="DeGray S."/>
            <person name="DeMaso C."/>
            <person name="Dhargay N."/>
            <person name="Dooley K."/>
            <person name="Dooley E."/>
            <person name="Doricent M."/>
            <person name="Dorje P."/>
            <person name="Dorjee K."/>
            <person name="Dupes A."/>
            <person name="Elong R."/>
            <person name="Falk J."/>
            <person name="Farina A."/>
            <person name="Faro S."/>
            <person name="Ferguson D."/>
            <person name="Fisher S."/>
            <person name="Foley C.D."/>
            <person name="Franke A."/>
            <person name="Friedrich D."/>
            <person name="Gadbois L."/>
            <person name="Gearin G."/>
            <person name="Gearin C.R."/>
            <person name="Giannoukos G."/>
            <person name="Goode T."/>
            <person name="Graham J."/>
            <person name="Grandbois E."/>
            <person name="Grewal S."/>
            <person name="Gyaltsen K."/>
            <person name="Hafez N."/>
            <person name="Hagos B."/>
            <person name="Hall J."/>
            <person name="Henson C."/>
            <person name="Hollinger A."/>
            <person name="Honan T."/>
            <person name="Huard M.D."/>
            <person name="Hughes L."/>
            <person name="Hurhula B."/>
            <person name="Husby M.E."/>
            <person name="Kamat A."/>
            <person name="Kanga B."/>
            <person name="Kashin S."/>
            <person name="Khazanovich D."/>
            <person name="Kisner P."/>
            <person name="Lance K."/>
            <person name="Lara M."/>
            <person name="Lee W."/>
            <person name="Lennon N."/>
            <person name="Letendre F."/>
            <person name="LeVine R."/>
            <person name="Lipovsky A."/>
            <person name="Liu X."/>
            <person name="Liu J."/>
            <person name="Liu S."/>
            <person name="Lokyitsang T."/>
            <person name="Lokyitsang Y."/>
            <person name="Lubonja R."/>
            <person name="Lui A."/>
            <person name="MacDonald P."/>
            <person name="Magnisalis V."/>
            <person name="Maru K."/>
            <person name="Matthews C."/>
            <person name="McCusker W."/>
            <person name="McDonough S."/>
            <person name="Mehta T."/>
            <person name="Meldrim J."/>
            <person name="Meneus L."/>
            <person name="Mihai O."/>
            <person name="Mihalev A."/>
            <person name="Mihova T."/>
            <person name="Mittelman R."/>
            <person name="Mlenga V."/>
            <person name="Montmayeur A."/>
            <person name="Mulrain L."/>
            <person name="Navidi A."/>
            <person name="Naylor J."/>
            <person name="Negash T."/>
            <person name="Nguyen T."/>
            <person name="Nguyen N."/>
            <person name="Nicol R."/>
            <person name="Norbu C."/>
            <person name="Norbu N."/>
            <person name="Novod N."/>
            <person name="O'Neill B."/>
            <person name="Osman S."/>
            <person name="Markiewicz E."/>
            <person name="Oyono O.L."/>
            <person name="Patti C."/>
            <person name="Phunkhang P."/>
            <person name="Pierre F."/>
            <person name="Priest M."/>
            <person name="Raghuraman S."/>
            <person name="Rege F."/>
            <person name="Reyes R."/>
            <person name="Rise C."/>
            <person name="Rogov P."/>
            <person name="Ross K."/>
            <person name="Ryan E."/>
            <person name="Settipalli S."/>
            <person name="Shea T."/>
            <person name="Sherpa N."/>
            <person name="Shi L."/>
            <person name="Shih D."/>
            <person name="Sparrow T."/>
            <person name="Spaulding J."/>
            <person name="Stalker J."/>
            <person name="Stange-Thomann N."/>
            <person name="Stavropoulos S."/>
            <person name="Stone C."/>
            <person name="Strader C."/>
            <person name="Tesfaye S."/>
            <person name="Thomson T."/>
            <person name="Thoulutsang Y."/>
            <person name="Thoulutsang D."/>
            <person name="Topham K."/>
            <person name="Topping I."/>
            <person name="Tsamla T."/>
            <person name="Vassiliev H."/>
            <person name="Vo A."/>
            <person name="Wangchuk T."/>
            <person name="Wangdi T."/>
            <person name="Weiand M."/>
            <person name="Wilkinson J."/>
            <person name="Wilson A."/>
            <person name="Yadav S."/>
            <person name="Young G."/>
            <person name="Yu Q."/>
            <person name="Zembek L."/>
            <person name="Zhong D."/>
            <person name="Zimmer A."/>
            <person name="Zwirko Z."/>
            <person name="Jaffe D.B."/>
            <person name="Alvarez P."/>
            <person name="Brockman W."/>
            <person name="Butler J."/>
            <person name="Chin C."/>
            <person name="Gnerre S."/>
            <person name="Grabherr M."/>
            <person name="Kleber M."/>
            <person name="Mauceli E."/>
            <person name="MacCallum I."/>
        </authorList>
    </citation>
    <scope>NUCLEOTIDE SEQUENCE [LARGE SCALE GENOMIC DNA]</scope>
    <source>
        <strain evidence="4">Rob3c / Tucson 14021-0248.25</strain>
    </source>
</reference>
<keyword evidence="4" id="KW-1185">Reference proteome</keyword>
<gene>
    <name evidence="3" type="primary">Dsec\GM17306</name>
    <name evidence="3" type="ORF">Dsec_GM17306</name>
</gene>
<keyword evidence="2" id="KW-0732">Signal</keyword>
<feature type="compositionally biased region" description="Polar residues" evidence="1">
    <location>
        <begin position="53"/>
        <end position="69"/>
    </location>
</feature>
<dbReference type="EMBL" id="CH480822">
    <property type="protein sequence ID" value="EDW55692.1"/>
    <property type="molecule type" value="Genomic_DNA"/>
</dbReference>
<feature type="compositionally biased region" description="Low complexity" evidence="1">
    <location>
        <begin position="76"/>
        <end position="91"/>
    </location>
</feature>
<organism evidence="4">
    <name type="scientific">Drosophila sechellia</name>
    <name type="common">Fruit fly</name>
    <dbReference type="NCBI Taxonomy" id="7238"/>
    <lineage>
        <taxon>Eukaryota</taxon>
        <taxon>Metazoa</taxon>
        <taxon>Ecdysozoa</taxon>
        <taxon>Arthropoda</taxon>
        <taxon>Hexapoda</taxon>
        <taxon>Insecta</taxon>
        <taxon>Pterygota</taxon>
        <taxon>Neoptera</taxon>
        <taxon>Endopterygota</taxon>
        <taxon>Diptera</taxon>
        <taxon>Brachycera</taxon>
        <taxon>Muscomorpha</taxon>
        <taxon>Ephydroidea</taxon>
        <taxon>Drosophilidae</taxon>
        <taxon>Drosophila</taxon>
        <taxon>Sophophora</taxon>
    </lineage>
</organism>
<dbReference type="AlphaFoldDB" id="B4I5N6"/>
<feature type="region of interest" description="Disordered" evidence="1">
    <location>
        <begin position="29"/>
        <end position="210"/>
    </location>
</feature>
<evidence type="ECO:0000256" key="1">
    <source>
        <dbReference type="SAM" id="MobiDB-lite"/>
    </source>
</evidence>
<feature type="compositionally biased region" description="Basic and acidic residues" evidence="1">
    <location>
        <begin position="115"/>
        <end position="125"/>
    </location>
</feature>
<dbReference type="PhylomeDB" id="B4I5N6"/>
<feature type="signal peptide" evidence="2">
    <location>
        <begin position="1"/>
        <end position="21"/>
    </location>
</feature>
<evidence type="ECO:0000313" key="4">
    <source>
        <dbReference type="Proteomes" id="UP000001292"/>
    </source>
</evidence>
<protein>
    <submittedName>
        <fullName evidence="3">GM17306</fullName>
    </submittedName>
</protein>
<evidence type="ECO:0000313" key="3">
    <source>
        <dbReference type="EMBL" id="EDW55692.1"/>
    </source>
</evidence>
<name>B4I5N6_DROSE</name>
<sequence length="483" mass="52510">MRIRLLVIWISLTALLEWSTAQEDTIEEVSLSGGLAGETSENSGMEASENDTESLGQSHLFLNTTQSPTDDPEPTQEVSSNGSQVGQVGHQSGEDEKEPEVASLDTNSETDNELEGGKEEPENKSTENPGSSPPTQVPQTDKVDQSSGHMDIPGSSSEVTPDTRPPASPEEVLQTHPTNKTEEPVGGSPDYPADGPQEETTTTKPPVADPEQKPLRCYSCMFCNKTITNETKSNCGPIPGKRNGCRTILLIDPNVVPGKKYFLHRGCVSELDMELSRYCAENEKLCPTCYEDNCNVHNMTEYEVTPGSAAVTHHPGVQFLIWSIVLEVQGLYQEQPSTVLPSVVSTVSSAHTTGMEETSAAVEETTTLSPPVRCLSCKFCSPNEGKTRTKKGKKMCHIKLGEVNGCVSMYFNFNSSAGGPDGFMVRSCISDMDESSREHCKKHEELCERCFEDDCNHVEIDKNGLATNAGSRIKPVQLNNGKL</sequence>
<feature type="chain" id="PRO_5002809989" evidence="2">
    <location>
        <begin position="22"/>
        <end position="483"/>
    </location>
</feature>
<evidence type="ECO:0000256" key="2">
    <source>
        <dbReference type="SAM" id="SignalP"/>
    </source>
</evidence>
<dbReference type="Proteomes" id="UP000001292">
    <property type="component" value="Unassembled WGS sequence"/>
</dbReference>